<dbReference type="VEuPathDB" id="FungiDB:RhiirA1_518802"/>
<name>A0A2I1ESJ2_9GLOM</name>
<reference evidence="1 2" key="1">
    <citation type="submission" date="2017-10" db="EMBL/GenBank/DDBJ databases">
        <title>Extensive intraspecific genome diversity in a model arbuscular mycorrhizal fungus.</title>
        <authorList>
            <person name="Chen E.C.H."/>
            <person name="Morin E."/>
            <person name="Baudet D."/>
            <person name="Noel J."/>
            <person name="Ndikumana S."/>
            <person name="Charron P."/>
            <person name="St-Onge C."/>
            <person name="Giorgi J."/>
            <person name="Grigoriev I.V."/>
            <person name="Roux C."/>
            <person name="Martin F.M."/>
            <person name="Corradi N."/>
        </authorList>
    </citation>
    <scope>NUCLEOTIDE SEQUENCE [LARGE SCALE GENOMIC DNA]</scope>
    <source>
        <strain evidence="1 2">A1</strain>
    </source>
</reference>
<reference evidence="1 2" key="2">
    <citation type="submission" date="2017-10" db="EMBL/GenBank/DDBJ databases">
        <title>Genome analyses suggest a sexual origin of heterokaryosis in a supposedly ancient asexual fungus.</title>
        <authorList>
            <person name="Corradi N."/>
            <person name="Sedzielewska K."/>
            <person name="Noel J."/>
            <person name="Charron P."/>
            <person name="Farinelli L."/>
            <person name="Marton T."/>
            <person name="Kruger M."/>
            <person name="Pelin A."/>
            <person name="Brachmann A."/>
            <person name="Corradi N."/>
        </authorList>
    </citation>
    <scope>NUCLEOTIDE SEQUENCE [LARGE SCALE GENOMIC DNA]</scope>
    <source>
        <strain evidence="1 2">A1</strain>
    </source>
</reference>
<proteinExistence type="predicted"/>
<dbReference type="OrthoDB" id="2448367at2759"/>
<organism evidence="1 2">
    <name type="scientific">Rhizophagus irregularis</name>
    <dbReference type="NCBI Taxonomy" id="588596"/>
    <lineage>
        <taxon>Eukaryota</taxon>
        <taxon>Fungi</taxon>
        <taxon>Fungi incertae sedis</taxon>
        <taxon>Mucoromycota</taxon>
        <taxon>Glomeromycotina</taxon>
        <taxon>Glomeromycetes</taxon>
        <taxon>Glomerales</taxon>
        <taxon>Glomeraceae</taxon>
        <taxon>Rhizophagus</taxon>
    </lineage>
</organism>
<dbReference type="AlphaFoldDB" id="A0A2I1ESJ2"/>
<evidence type="ECO:0000313" key="2">
    <source>
        <dbReference type="Proteomes" id="UP000232688"/>
    </source>
</evidence>
<protein>
    <submittedName>
        <fullName evidence="1">Uncharacterized protein</fullName>
    </submittedName>
</protein>
<dbReference type="VEuPathDB" id="FungiDB:RhiirFUN_019531"/>
<dbReference type="Proteomes" id="UP000232688">
    <property type="component" value="Unassembled WGS sequence"/>
</dbReference>
<dbReference type="VEuPathDB" id="FungiDB:FUN_018137"/>
<accession>A0A2I1ESJ2</accession>
<sequence>MERQPKHQSQQLMSQQHEQGLLSFVRNLVLNQSDGPIPILQNFYIIEKGIFENFFPVKSYQQTNDEAEFIKQLNEKEFAGPVTSYDGEKQHYVVSKRIFIDCQVAEPIHHGNNANNEIINHQRIKGLEEKCKGLEEKCKTLQFHNQKLESERQKSKGHNDNLMKEVLKYQPALGDAKSFNPEKMQHGNNSNYEIINHQRIKELEEKCKTLQFYNQKLESERQNLKDHNHNLKKEASEYQSALGDATSFHLGNQDSDTTSQLSKDIGNLHLSLEKFCGLKKGIEINDQKEIEELLKKFKCSIKGPIKENKILISGVLERHIIEIIIDKANEYFNHEENDKDNKEVDEQGDKRQQQNLEAKIVKTTIQLLKMIESFSAIRTGNDKISKSTPTKLRQQIFGILGNRGFSNTVLDESGGKEHPFVEKLRKEILDSMNRYRKIRDQEKLAEHEKIINDIIKQVVNIFFFRLKVQEPTAEWKWFPINTKINTLTMNGPWDKDELEYLSVDICAFPLIGSNLDNAEDAKMMFPAQIVANYP</sequence>
<evidence type="ECO:0000313" key="1">
    <source>
        <dbReference type="EMBL" id="PKC63708.1"/>
    </source>
</evidence>
<dbReference type="EMBL" id="LLXH01000709">
    <property type="protein sequence ID" value="PKC63708.1"/>
    <property type="molecule type" value="Genomic_DNA"/>
</dbReference>
<gene>
    <name evidence="1" type="ORF">RhiirA1_518802</name>
</gene>
<comment type="caution">
    <text evidence="1">The sequence shown here is derived from an EMBL/GenBank/DDBJ whole genome shotgun (WGS) entry which is preliminary data.</text>
</comment>